<organism evidence="2">
    <name type="scientific">marine sediment metagenome</name>
    <dbReference type="NCBI Taxonomy" id="412755"/>
    <lineage>
        <taxon>unclassified sequences</taxon>
        <taxon>metagenomes</taxon>
        <taxon>ecological metagenomes</taxon>
    </lineage>
</organism>
<dbReference type="Pfam" id="PF01012">
    <property type="entry name" value="ETF"/>
    <property type="match status" value="1"/>
</dbReference>
<feature type="non-terminal residue" evidence="2">
    <location>
        <position position="90"/>
    </location>
</feature>
<dbReference type="AlphaFoldDB" id="X0Y2U0"/>
<dbReference type="PROSITE" id="PS00198">
    <property type="entry name" value="4FE4S_FER_1"/>
    <property type="match status" value="1"/>
</dbReference>
<accession>X0Y2U0</accession>
<dbReference type="InterPro" id="IPR014729">
    <property type="entry name" value="Rossmann-like_a/b/a_fold"/>
</dbReference>
<name>X0Y2U0_9ZZZZ</name>
<dbReference type="Gene3D" id="3.40.50.620">
    <property type="entry name" value="HUPs"/>
    <property type="match status" value="1"/>
</dbReference>
<dbReference type="EMBL" id="BARS01058640">
    <property type="protein sequence ID" value="GAG50000.1"/>
    <property type="molecule type" value="Genomic_DNA"/>
</dbReference>
<proteinExistence type="predicted"/>
<sequence>ITNCNFCGACVETCEEFAAIELVREEAPIIDKARYRGVWVFAEQKEGRIANVTFELLCEGRKLANKLGEPLCAMLLGDQVAKTARDLVCF</sequence>
<gene>
    <name evidence="2" type="ORF">S01H1_85401</name>
</gene>
<feature type="non-terminal residue" evidence="2">
    <location>
        <position position="1"/>
    </location>
</feature>
<dbReference type="PROSITE" id="PS51379">
    <property type="entry name" value="4FE4S_FER_2"/>
    <property type="match status" value="1"/>
</dbReference>
<protein>
    <recommendedName>
        <fullName evidence="1">4Fe-4S ferredoxin-type domain-containing protein</fullName>
    </recommendedName>
</protein>
<evidence type="ECO:0000313" key="2">
    <source>
        <dbReference type="EMBL" id="GAG50000.1"/>
    </source>
</evidence>
<dbReference type="InterPro" id="IPR014730">
    <property type="entry name" value="ETF_a/b_N"/>
</dbReference>
<dbReference type="InterPro" id="IPR017896">
    <property type="entry name" value="4Fe4S_Fe-S-bd"/>
</dbReference>
<reference evidence="2" key="1">
    <citation type="journal article" date="2014" name="Front. Microbiol.">
        <title>High frequency of phylogenetically diverse reductive dehalogenase-homologous genes in deep subseafloor sedimentary metagenomes.</title>
        <authorList>
            <person name="Kawai M."/>
            <person name="Futagami T."/>
            <person name="Toyoda A."/>
            <person name="Takaki Y."/>
            <person name="Nishi S."/>
            <person name="Hori S."/>
            <person name="Arai W."/>
            <person name="Tsubouchi T."/>
            <person name="Morono Y."/>
            <person name="Uchiyama I."/>
            <person name="Ito T."/>
            <person name="Fujiyama A."/>
            <person name="Inagaki F."/>
            <person name="Takami H."/>
        </authorList>
    </citation>
    <scope>NUCLEOTIDE SEQUENCE</scope>
    <source>
        <strain evidence="2">Expedition CK06-06</strain>
    </source>
</reference>
<dbReference type="InterPro" id="IPR017900">
    <property type="entry name" value="4Fe4S_Fe_S_CS"/>
</dbReference>
<dbReference type="SUPFAM" id="SSF52402">
    <property type="entry name" value="Adenine nucleotide alpha hydrolases-like"/>
    <property type="match status" value="1"/>
</dbReference>
<feature type="domain" description="4Fe-4S ferredoxin-type" evidence="1">
    <location>
        <begin position="1"/>
        <end position="25"/>
    </location>
</feature>
<evidence type="ECO:0000259" key="1">
    <source>
        <dbReference type="PROSITE" id="PS51379"/>
    </source>
</evidence>
<comment type="caution">
    <text evidence="2">The sequence shown here is derived from an EMBL/GenBank/DDBJ whole genome shotgun (WGS) entry which is preliminary data.</text>
</comment>